<dbReference type="InterPro" id="IPR011709">
    <property type="entry name" value="DEAD-box_helicase_OB_fold"/>
</dbReference>
<dbReference type="Pfam" id="PF04408">
    <property type="entry name" value="WHD_HA2"/>
    <property type="match status" value="1"/>
</dbReference>
<dbReference type="GO" id="GO:0016787">
    <property type="term" value="F:hydrolase activity"/>
    <property type="evidence" value="ECO:0007669"/>
    <property type="project" value="UniProtKB-KW"/>
</dbReference>
<keyword evidence="1" id="KW-0547">Nucleotide-binding</keyword>
<dbReference type="GO" id="GO:0005524">
    <property type="term" value="F:ATP binding"/>
    <property type="evidence" value="ECO:0007669"/>
    <property type="project" value="UniProtKB-KW"/>
</dbReference>
<dbReference type="SMART" id="SM00847">
    <property type="entry name" value="HA2"/>
    <property type="match status" value="1"/>
</dbReference>
<dbReference type="GO" id="GO:0003723">
    <property type="term" value="F:RNA binding"/>
    <property type="evidence" value="ECO:0007669"/>
    <property type="project" value="TreeGrafter"/>
</dbReference>
<feature type="region of interest" description="Disordered" evidence="5">
    <location>
        <begin position="194"/>
        <end position="229"/>
    </location>
</feature>
<dbReference type="PANTHER" id="PTHR18934:SF145">
    <property type="entry name" value="ATP-DEPENDENT RNA HELICASE DHX57-RELATED"/>
    <property type="match status" value="1"/>
</dbReference>
<dbReference type="FunFam" id="1.20.120.1080:FF:000002">
    <property type="entry name" value="Putative ATP-dependent RNA helicase DHX36"/>
    <property type="match status" value="1"/>
</dbReference>
<keyword evidence="9" id="KW-1185">Reference proteome</keyword>
<evidence type="ECO:0000256" key="1">
    <source>
        <dbReference type="ARBA" id="ARBA00022741"/>
    </source>
</evidence>
<reference evidence="8" key="1">
    <citation type="submission" date="2023-03" db="EMBL/GenBank/DDBJ databases">
        <title>Massive genome expansion in bonnet fungi (Mycena s.s.) driven by repeated elements and novel gene families across ecological guilds.</title>
        <authorList>
            <consortium name="Lawrence Berkeley National Laboratory"/>
            <person name="Harder C.B."/>
            <person name="Miyauchi S."/>
            <person name="Viragh M."/>
            <person name="Kuo A."/>
            <person name="Thoen E."/>
            <person name="Andreopoulos B."/>
            <person name="Lu D."/>
            <person name="Skrede I."/>
            <person name="Drula E."/>
            <person name="Henrissat B."/>
            <person name="Morin E."/>
            <person name="Kohler A."/>
            <person name="Barry K."/>
            <person name="LaButti K."/>
            <person name="Morin E."/>
            <person name="Salamov A."/>
            <person name="Lipzen A."/>
            <person name="Mereny Z."/>
            <person name="Hegedus B."/>
            <person name="Baldrian P."/>
            <person name="Stursova M."/>
            <person name="Weitz H."/>
            <person name="Taylor A."/>
            <person name="Grigoriev I.V."/>
            <person name="Nagy L.G."/>
            <person name="Martin F."/>
            <person name="Kauserud H."/>
        </authorList>
    </citation>
    <scope>NUCLEOTIDE SEQUENCE</scope>
    <source>
        <strain evidence="8">9144</strain>
    </source>
</reference>
<dbReference type="SMART" id="SM00487">
    <property type="entry name" value="DEXDc"/>
    <property type="match status" value="1"/>
</dbReference>
<dbReference type="Gene3D" id="3.40.50.300">
    <property type="entry name" value="P-loop containing nucleotide triphosphate hydrolases"/>
    <property type="match status" value="2"/>
</dbReference>
<evidence type="ECO:0000259" key="6">
    <source>
        <dbReference type="PROSITE" id="PS51192"/>
    </source>
</evidence>
<protein>
    <submittedName>
        <fullName evidence="8">P-loop containing nucleoside triphosphate hydrolase protein</fullName>
    </submittedName>
</protein>
<evidence type="ECO:0000259" key="7">
    <source>
        <dbReference type="PROSITE" id="PS51194"/>
    </source>
</evidence>
<dbReference type="InterPro" id="IPR027417">
    <property type="entry name" value="P-loop_NTPase"/>
</dbReference>
<sequence>MAKKKKSQLKPVVRGFATTSVPKKVVVEEAMAEVDSLAGSTEEEKSTVEDVLSTNGAVTQAVNDEFDPEKVEEQSLQNLVDKQEKIEKEISSAPQAIEIDRRFSKTLPRLELDFTLVSRIISLALEFCNGEGKRPLEEPEDKAIGKLGVTYGVLRRLGFTEERVEECLRAITGVELDEAYDWLYFHCSEEELEDQTHGAAEATEPRTPRTARGLSTRIPQTPRTPSQFLAHTPLSPAVAAPTVTTPSRLDASARPFVPTRNLLHNECTPNKDDEHHLDSEHAIMKARILGNLDQDSSDSGNDLDSDETSLEYAHLKLKIADLTANRRVGDTADSSNLQDLRVRLEKVKKNYFFNERDAEARYLVERRKADAVALKARLQGLSGAADSPRVGHPKGIKKRPPNLLPQASVPPVAVIDIFDEEVGESSGGLFEALEEMPTTVTSDRGTTVTVRDMALPKHWSGRTPKTLLTETVSKADKYAAITYTPLSGDSRAKRAAVSIRWDGRKTDDFSMDDVACHTEAQAEQYIATIALHELTFPSRDTFTAAAPSGGQTFFRLLPAVFRDLWDELETTRRSKTDALNRAVWAKLRSIIEPKLEVAVKSNGKSSKQSSEIKTSLVSRSPAQANDLLSEQIAAGFRARQASPAYQEMLTHRSLLPIAHYRNEIIQTLEGSQVLVLSGETGCGKSTQVPTFILEDQLSRGKPCKIYCTEPRRISAISLAQRVSRELGDSPNAVGTLASLVGYSIRLESNTSRNTRLTFVTNGIALRMLEGGSGQDGHGTAFDEITHIIIDEVLSRLTVMHLIPCSCYNRVILMSATVDAEKISEFFGNCPTLHVPGRTFPVDVNYLEDAIQYTQWEIKENSPYARRLHDKFYRGKGDWSEDIVASAGDDDDEEAVHKNVKLEKRYSPKTAATINLFDERLVPYELIVRLLEVLCFEDTQFRAYSTAILIFMPGMGEIRRLNDILMEHPSFRDDSFRIYPLHSTLSSEDQGAVFDIPPPNVRKIVIATNIAETGITIPDITCVIDSGKHREMRFDEKRQISRLVETFVARSNAAQRRGRAGRVQRGLCFHLFTKLRHDTQFAEHPLPEMMRLSLSDLALRIKIMKVKLGTSIEDVLSRALDPPVSINVQRAIAMLVEVGALTASEEITPMGRLLSKLPTDVHLGKFLLIATLFRCLDPALTIAAVLNAKSPFVTPFGHEQEADRAKIAFRTDNSDFLTLHNAFASWRRANPATIRQFCRTNYLSHQNLQQIEELRQQFLGYLIDSGFIHVDKAFIRELSRARYGRHRTRFVMVPTELDSNAGNLALLNAALTAGLYPKILSIDHSNGQMRTITNSQQASFHPSSVNFSRRPTDFGVNHLAYFTLMHSKKLYAWETGPVDDLAMLLLCGEADFKLVSNAAFIDRKIRFQLAPKCNIALKSLRMHITSLLAQQFRSKPLIESQVLWSEIASSVLGKEKLLD</sequence>
<dbReference type="Pfam" id="PF00271">
    <property type="entry name" value="Helicase_C"/>
    <property type="match status" value="1"/>
</dbReference>
<dbReference type="FunFam" id="3.40.50.300:FF:000819">
    <property type="entry name" value="ATP dependent RNA helicase, putative"/>
    <property type="match status" value="1"/>
</dbReference>
<evidence type="ECO:0000256" key="5">
    <source>
        <dbReference type="SAM" id="MobiDB-lite"/>
    </source>
</evidence>
<feature type="compositionally biased region" description="Polar residues" evidence="5">
    <location>
        <begin position="217"/>
        <end position="229"/>
    </location>
</feature>
<keyword evidence="3" id="KW-0347">Helicase</keyword>
<comment type="caution">
    <text evidence="8">The sequence shown here is derived from an EMBL/GenBank/DDBJ whole genome shotgun (WGS) entry which is preliminary data.</text>
</comment>
<dbReference type="CDD" id="cd17917">
    <property type="entry name" value="DEXHc_RHA-like"/>
    <property type="match status" value="1"/>
</dbReference>
<feature type="domain" description="Helicase C-terminal" evidence="7">
    <location>
        <begin position="939"/>
        <end position="1104"/>
    </location>
</feature>
<organism evidence="8 9">
    <name type="scientific">Mycena pura</name>
    <dbReference type="NCBI Taxonomy" id="153505"/>
    <lineage>
        <taxon>Eukaryota</taxon>
        <taxon>Fungi</taxon>
        <taxon>Dikarya</taxon>
        <taxon>Basidiomycota</taxon>
        <taxon>Agaricomycotina</taxon>
        <taxon>Agaricomycetes</taxon>
        <taxon>Agaricomycetidae</taxon>
        <taxon>Agaricales</taxon>
        <taxon>Marasmiineae</taxon>
        <taxon>Mycenaceae</taxon>
        <taxon>Mycena</taxon>
    </lineage>
</organism>
<dbReference type="InterPro" id="IPR001650">
    <property type="entry name" value="Helicase_C-like"/>
</dbReference>
<dbReference type="SUPFAM" id="SSF52540">
    <property type="entry name" value="P-loop containing nucleoside triphosphate hydrolases"/>
    <property type="match status" value="1"/>
</dbReference>
<dbReference type="EMBL" id="JARJCW010000004">
    <property type="protein sequence ID" value="KAJ7225396.1"/>
    <property type="molecule type" value="Genomic_DNA"/>
</dbReference>
<evidence type="ECO:0000256" key="3">
    <source>
        <dbReference type="ARBA" id="ARBA00022806"/>
    </source>
</evidence>
<evidence type="ECO:0000256" key="2">
    <source>
        <dbReference type="ARBA" id="ARBA00022801"/>
    </source>
</evidence>
<dbReference type="GO" id="GO:0004386">
    <property type="term" value="F:helicase activity"/>
    <property type="evidence" value="ECO:0007669"/>
    <property type="project" value="UniProtKB-KW"/>
</dbReference>
<evidence type="ECO:0000313" key="8">
    <source>
        <dbReference type="EMBL" id="KAJ7225396.1"/>
    </source>
</evidence>
<name>A0AAD6YP13_9AGAR</name>
<dbReference type="Pfam" id="PF24899">
    <property type="entry name" value="UBA_DHX29"/>
    <property type="match status" value="1"/>
</dbReference>
<dbReference type="Pfam" id="PF21010">
    <property type="entry name" value="HA2_C"/>
    <property type="match status" value="1"/>
</dbReference>
<feature type="region of interest" description="Disordered" evidence="5">
    <location>
        <begin position="384"/>
        <end position="403"/>
    </location>
</feature>
<dbReference type="SMART" id="SM00490">
    <property type="entry name" value="HELICc"/>
    <property type="match status" value="1"/>
</dbReference>
<dbReference type="CDD" id="cd18791">
    <property type="entry name" value="SF2_C_RHA"/>
    <property type="match status" value="1"/>
</dbReference>
<dbReference type="PROSITE" id="PS51192">
    <property type="entry name" value="HELICASE_ATP_BIND_1"/>
    <property type="match status" value="1"/>
</dbReference>
<dbReference type="PANTHER" id="PTHR18934">
    <property type="entry name" value="ATP-DEPENDENT RNA HELICASE"/>
    <property type="match status" value="1"/>
</dbReference>
<dbReference type="Pfam" id="PF07717">
    <property type="entry name" value="OB_NTP_bind"/>
    <property type="match status" value="1"/>
</dbReference>
<gene>
    <name evidence="8" type="ORF">GGX14DRAFT_420275</name>
</gene>
<dbReference type="InterPro" id="IPR056890">
    <property type="entry name" value="UBA_DHX29-like"/>
</dbReference>
<evidence type="ECO:0000256" key="4">
    <source>
        <dbReference type="ARBA" id="ARBA00022840"/>
    </source>
</evidence>
<dbReference type="InterPro" id="IPR014001">
    <property type="entry name" value="Helicase_ATP-bd"/>
</dbReference>
<dbReference type="InterPro" id="IPR048333">
    <property type="entry name" value="HA2_WH"/>
</dbReference>
<dbReference type="Gene3D" id="1.20.120.1080">
    <property type="match status" value="1"/>
</dbReference>
<evidence type="ECO:0000313" key="9">
    <source>
        <dbReference type="Proteomes" id="UP001219525"/>
    </source>
</evidence>
<feature type="domain" description="Helicase ATP-binding" evidence="6">
    <location>
        <begin position="665"/>
        <end position="835"/>
    </location>
</feature>
<feature type="compositionally biased region" description="Basic residues" evidence="5">
    <location>
        <begin position="391"/>
        <end position="400"/>
    </location>
</feature>
<accession>A0AAD6YP13</accession>
<dbReference type="Proteomes" id="UP001219525">
    <property type="component" value="Unassembled WGS sequence"/>
</dbReference>
<proteinExistence type="predicted"/>
<keyword evidence="2 8" id="KW-0378">Hydrolase</keyword>
<dbReference type="InterPro" id="IPR007502">
    <property type="entry name" value="Helicase-assoc_dom"/>
</dbReference>
<dbReference type="PROSITE" id="PS51194">
    <property type="entry name" value="HELICASE_CTER"/>
    <property type="match status" value="1"/>
</dbReference>
<keyword evidence="4" id="KW-0067">ATP-binding</keyword>